<dbReference type="AlphaFoldDB" id="W4G239"/>
<proteinExistence type="predicted"/>
<accession>W4G239</accession>
<evidence type="ECO:0000313" key="1">
    <source>
        <dbReference type="EMBL" id="ETV73094.1"/>
    </source>
</evidence>
<gene>
    <name evidence="1" type="ORF">H257_11918</name>
</gene>
<name>W4G239_APHAT</name>
<dbReference type="RefSeq" id="XP_009837299.1">
    <property type="nucleotide sequence ID" value="XM_009838997.1"/>
</dbReference>
<dbReference type="VEuPathDB" id="FungiDB:H257_11918"/>
<dbReference type="EMBL" id="KI913150">
    <property type="protein sequence ID" value="ETV73094.1"/>
    <property type="molecule type" value="Genomic_DNA"/>
</dbReference>
<sequence length="129" mass="14388">MNGRSAWKAPAASAYHKDDCMWTSHDACRISQREDDLMWRWPQAKTSDEKDSCRPLTLVRGGLDADRPSRVPMPHGDVVVVARTNAQYIASRTSEGGAMECVWNDNTCTSKAALEDCRIWLVTVTTTSL</sequence>
<dbReference type="GeneID" id="20813914"/>
<organism evidence="1">
    <name type="scientific">Aphanomyces astaci</name>
    <name type="common">Crayfish plague agent</name>
    <dbReference type="NCBI Taxonomy" id="112090"/>
    <lineage>
        <taxon>Eukaryota</taxon>
        <taxon>Sar</taxon>
        <taxon>Stramenopiles</taxon>
        <taxon>Oomycota</taxon>
        <taxon>Saprolegniomycetes</taxon>
        <taxon>Saprolegniales</taxon>
        <taxon>Verrucalvaceae</taxon>
        <taxon>Aphanomyces</taxon>
    </lineage>
</organism>
<protein>
    <submittedName>
        <fullName evidence="1">Uncharacterized protein</fullName>
    </submittedName>
</protein>
<reference evidence="1" key="1">
    <citation type="submission" date="2013-12" db="EMBL/GenBank/DDBJ databases">
        <title>The Genome Sequence of Aphanomyces astaci APO3.</title>
        <authorList>
            <consortium name="The Broad Institute Genomics Platform"/>
            <person name="Russ C."/>
            <person name="Tyler B."/>
            <person name="van West P."/>
            <person name="Dieguez-Uribeondo J."/>
            <person name="Young S.K."/>
            <person name="Zeng Q."/>
            <person name="Gargeya S."/>
            <person name="Fitzgerald M."/>
            <person name="Abouelleil A."/>
            <person name="Alvarado L."/>
            <person name="Chapman S.B."/>
            <person name="Gainer-Dewar J."/>
            <person name="Goldberg J."/>
            <person name="Griggs A."/>
            <person name="Gujja S."/>
            <person name="Hansen M."/>
            <person name="Howarth C."/>
            <person name="Imamovic A."/>
            <person name="Ireland A."/>
            <person name="Larimer J."/>
            <person name="McCowan C."/>
            <person name="Murphy C."/>
            <person name="Pearson M."/>
            <person name="Poon T.W."/>
            <person name="Priest M."/>
            <person name="Roberts A."/>
            <person name="Saif S."/>
            <person name="Shea T."/>
            <person name="Sykes S."/>
            <person name="Wortman J."/>
            <person name="Nusbaum C."/>
            <person name="Birren B."/>
        </authorList>
    </citation>
    <scope>NUCLEOTIDE SEQUENCE [LARGE SCALE GENOMIC DNA]</scope>
    <source>
        <strain evidence="1">APO3</strain>
    </source>
</reference>